<dbReference type="PRINTS" id="PR00507">
    <property type="entry name" value="N12N6MTFRASE"/>
</dbReference>
<keyword evidence="4" id="KW-1185">Reference proteome</keyword>
<dbReference type="Gene3D" id="3.40.50.150">
    <property type="entry name" value="Vaccinia Virus protein VP39"/>
    <property type="match status" value="1"/>
</dbReference>
<dbReference type="GO" id="GO:0003677">
    <property type="term" value="F:DNA binding"/>
    <property type="evidence" value="ECO:0007669"/>
    <property type="project" value="InterPro"/>
</dbReference>
<dbReference type="RefSeq" id="WP_143811211.1">
    <property type="nucleotide sequence ID" value="NZ_CYGY02000134.1"/>
</dbReference>
<dbReference type="EMBL" id="CYGY02000134">
    <property type="protein sequence ID" value="SIT51729.1"/>
    <property type="molecule type" value="Genomic_DNA"/>
</dbReference>
<organism evidence="3 4">
    <name type="scientific">Paraburkholderia piptadeniae</name>
    <dbReference type="NCBI Taxonomy" id="1701573"/>
    <lineage>
        <taxon>Bacteria</taxon>
        <taxon>Pseudomonadati</taxon>
        <taxon>Pseudomonadota</taxon>
        <taxon>Betaproteobacteria</taxon>
        <taxon>Burkholderiales</taxon>
        <taxon>Burkholderiaceae</taxon>
        <taxon>Paraburkholderia</taxon>
    </lineage>
</organism>
<sequence>MGRADKFKDTLGQHMTPEPVAKLIASELRGPITSAVDLAVGDGALLLAIARRWRQASLHGIDCDELRIIRAKAADGRLRLRLGDGLSTRFPALRQVPRRRIAVVGNPPFLSTRATNENRAWLDAAFVGVESRHGVRRLEMAFLARALVEARKRQGLVAMLMPSPFASGVLYGPYRRALLAQYGVVKVISIEGTRFRDTEASTVLLIIDTALSSTTNVEISRYSPMEGKTVLHSGSVADDDRLDARYWSAAGLRLTGAPTLGECGVDVTRGRYCKADANRMKRAVLHTTDLCRVSGPSIELHPLSVDDFDDADVLAEAGDILLSRTGTRVRWEPVEVKRGVAPITDHVLRIRAPESVRRQVIESFMHPAFPAWLASVTKGVCVSVVTKQELLKMPLFAASTGLG</sequence>
<accession>A0A1N7SW64</accession>
<dbReference type="InterPro" id="IPR029063">
    <property type="entry name" value="SAM-dependent_MTases_sf"/>
</dbReference>
<proteinExistence type="inferred from homology"/>
<evidence type="ECO:0000313" key="4">
    <source>
        <dbReference type="Proteomes" id="UP000195569"/>
    </source>
</evidence>
<comment type="caution">
    <text evidence="3">The sequence shown here is derived from an EMBL/GenBank/DDBJ whole genome shotgun (WGS) entry which is preliminary data.</text>
</comment>
<comment type="similarity">
    <text evidence="1">Belongs to the N(4)/N(6)-methyltransferase family.</text>
</comment>
<evidence type="ECO:0000313" key="3">
    <source>
        <dbReference type="EMBL" id="SIT51729.1"/>
    </source>
</evidence>
<dbReference type="GO" id="GO:0008170">
    <property type="term" value="F:N-methyltransferase activity"/>
    <property type="evidence" value="ECO:0007669"/>
    <property type="project" value="InterPro"/>
</dbReference>
<gene>
    <name evidence="3" type="ORF">BN2476_1340017</name>
</gene>
<dbReference type="Proteomes" id="UP000195569">
    <property type="component" value="Unassembled WGS sequence"/>
</dbReference>
<dbReference type="AlphaFoldDB" id="A0A1N7SW64"/>
<feature type="domain" description="DNA methylase adenine-specific" evidence="2">
    <location>
        <begin position="8"/>
        <end position="209"/>
    </location>
</feature>
<dbReference type="InterPro" id="IPR003356">
    <property type="entry name" value="DNA_methylase_A-5"/>
</dbReference>
<reference evidence="3" key="1">
    <citation type="submission" date="2016-12" db="EMBL/GenBank/DDBJ databases">
        <authorList>
            <person name="Moulin L."/>
        </authorList>
    </citation>
    <scope>NUCLEOTIDE SEQUENCE [LARGE SCALE GENOMIC DNA]</scope>
    <source>
        <strain evidence="3">STM 7183</strain>
    </source>
</reference>
<dbReference type="SUPFAM" id="SSF53335">
    <property type="entry name" value="S-adenosyl-L-methionine-dependent methyltransferases"/>
    <property type="match status" value="1"/>
</dbReference>
<dbReference type="Pfam" id="PF02384">
    <property type="entry name" value="N6_Mtase"/>
    <property type="match status" value="1"/>
</dbReference>
<protein>
    <recommendedName>
        <fullName evidence="2">DNA methylase adenine-specific domain-containing protein</fullName>
    </recommendedName>
</protein>
<evidence type="ECO:0000259" key="2">
    <source>
        <dbReference type="Pfam" id="PF02384"/>
    </source>
</evidence>
<evidence type="ECO:0000256" key="1">
    <source>
        <dbReference type="ARBA" id="ARBA00006594"/>
    </source>
</evidence>
<name>A0A1N7SW64_9BURK</name>